<dbReference type="GO" id="GO:0003964">
    <property type="term" value="F:RNA-directed DNA polymerase activity"/>
    <property type="evidence" value="ECO:0007669"/>
    <property type="project" value="UniProtKB-KW"/>
</dbReference>
<evidence type="ECO:0000256" key="3">
    <source>
        <dbReference type="SAM" id="Phobius"/>
    </source>
</evidence>
<feature type="region of interest" description="Disordered" evidence="2">
    <location>
        <begin position="716"/>
        <end position="746"/>
    </location>
</feature>
<keyword evidence="1" id="KW-0175">Coiled coil</keyword>
<feature type="compositionally biased region" description="Basic and acidic residues" evidence="2">
    <location>
        <begin position="101"/>
        <end position="110"/>
    </location>
</feature>
<evidence type="ECO:0000256" key="1">
    <source>
        <dbReference type="SAM" id="Coils"/>
    </source>
</evidence>
<protein>
    <submittedName>
        <fullName evidence="4">RNA-directed DNA polymerase, eukaryota, reverse transcriptase zinc-binding domain protein</fullName>
    </submittedName>
</protein>
<comment type="caution">
    <text evidence="4">The sequence shown here is derived from an EMBL/GenBank/DDBJ whole genome shotgun (WGS) entry which is preliminary data.</text>
</comment>
<keyword evidence="3" id="KW-1133">Transmembrane helix</keyword>
<proteinExistence type="predicted"/>
<gene>
    <name evidence="4" type="ORF">Tci_058980</name>
</gene>
<dbReference type="AlphaFoldDB" id="A0A6L2NPT3"/>
<sequence>MRTKTNPRIPQNLEDCMHSINNTKSKNKANVSEMKNDKVVNQKVNVRKSGEINREMNRDKKMDKSGDREESIEVEEMNRSNGFVGNLNGDQFPPINTQVRSNDKDGHQDCLDQGIGDNRKGNVESDDEEGNDNGGKSRGVWNMKYAEIVNSNKIGNKLMEISTEMSEDGNEVVILNDEMIEQGCEKWKYTIRGFFVGRQVTYNEARYHLRRMWNKFGYLDLMKNDGGVFSLSFKMRRIRGYVLSPAFCQRYCTAFYFCVLVLRFAAAFWLCVLLIEDSLASLRFVSRLSCVLLQDLLRFVSGFIAFCLQACCDDAQCAGSDYDHYHEDHMMHDSDTLEIAEITRKKINDKMNDPECVTRKVKIAPHDYSKENLLATFTPQKQLTPEQIFWSNDLMKLKSKALKERTKVSRPIKAFIMYPPNTPATLVPKVLPTKSQVKIYIFTLIQLFLKFDKTCKKRITPTRLTDGERGFEQTKACYLQEVISFFKTLKDNFEGIQKALTKEVKEMKDVFEELEAEVAQYAVDGKRDAIELKNLLIANDNLIVACLSQELFSVATNSELNVARRTEMHVANTIVEARCLALEAELANLRDTNNHDNQKELINYFSKLEGKDNVIRQLKKQLSQLQVTRSDTDRTLRVHTTDSQITKLTDHVTHLQVQNDLFRAANDKIKQHYKELYDFINITRAKHIEQRNIESGACYFIGVDCCPIASGSQPMSHVEPNRISPAKGDTKLPVDDQPRKNKSHLRTSNRIDSISHLKRTVINSHSDSVCQTCAKCLTPFNHDLCVATCLQSAMATPFIRYNRSVERKMKQVWKTKQVRQVWKPTGKVLTTIGHQWRPTGWIFDLGNQCP</sequence>
<keyword evidence="4" id="KW-0808">Transferase</keyword>
<evidence type="ECO:0000313" key="4">
    <source>
        <dbReference type="EMBL" id="GEU87002.1"/>
    </source>
</evidence>
<feature type="region of interest" description="Disordered" evidence="2">
    <location>
        <begin position="81"/>
        <end position="137"/>
    </location>
</feature>
<keyword evidence="4" id="KW-0695">RNA-directed DNA polymerase</keyword>
<keyword evidence="3" id="KW-0472">Membrane</keyword>
<feature type="coiled-coil region" evidence="1">
    <location>
        <begin position="572"/>
        <end position="635"/>
    </location>
</feature>
<dbReference type="EMBL" id="BKCJ010009445">
    <property type="protein sequence ID" value="GEU87002.1"/>
    <property type="molecule type" value="Genomic_DNA"/>
</dbReference>
<evidence type="ECO:0000256" key="2">
    <source>
        <dbReference type="SAM" id="MobiDB-lite"/>
    </source>
</evidence>
<feature type="coiled-coil region" evidence="1">
    <location>
        <begin position="497"/>
        <end position="524"/>
    </location>
</feature>
<name>A0A6L2NPT3_TANCI</name>
<keyword evidence="3" id="KW-0812">Transmembrane</keyword>
<feature type="compositionally biased region" description="Basic and acidic residues" evidence="2">
    <location>
        <begin position="728"/>
        <end position="739"/>
    </location>
</feature>
<feature type="transmembrane region" description="Helical" evidence="3">
    <location>
        <begin position="254"/>
        <end position="275"/>
    </location>
</feature>
<keyword evidence="4" id="KW-0548">Nucleotidyltransferase</keyword>
<reference evidence="4" key="1">
    <citation type="journal article" date="2019" name="Sci. Rep.">
        <title>Draft genome of Tanacetum cinerariifolium, the natural source of mosquito coil.</title>
        <authorList>
            <person name="Yamashiro T."/>
            <person name="Shiraishi A."/>
            <person name="Satake H."/>
            <person name="Nakayama K."/>
        </authorList>
    </citation>
    <scope>NUCLEOTIDE SEQUENCE</scope>
</reference>
<accession>A0A6L2NPT3</accession>
<organism evidence="4">
    <name type="scientific">Tanacetum cinerariifolium</name>
    <name type="common">Dalmatian daisy</name>
    <name type="synonym">Chrysanthemum cinerariifolium</name>
    <dbReference type="NCBI Taxonomy" id="118510"/>
    <lineage>
        <taxon>Eukaryota</taxon>
        <taxon>Viridiplantae</taxon>
        <taxon>Streptophyta</taxon>
        <taxon>Embryophyta</taxon>
        <taxon>Tracheophyta</taxon>
        <taxon>Spermatophyta</taxon>
        <taxon>Magnoliopsida</taxon>
        <taxon>eudicotyledons</taxon>
        <taxon>Gunneridae</taxon>
        <taxon>Pentapetalae</taxon>
        <taxon>asterids</taxon>
        <taxon>campanulids</taxon>
        <taxon>Asterales</taxon>
        <taxon>Asteraceae</taxon>
        <taxon>Asteroideae</taxon>
        <taxon>Anthemideae</taxon>
        <taxon>Anthemidinae</taxon>
        <taxon>Tanacetum</taxon>
    </lineage>
</organism>